<gene>
    <name evidence="2" type="ORF">NDU88_006141</name>
</gene>
<dbReference type="EMBL" id="JANPWB010000013">
    <property type="protein sequence ID" value="KAJ1108771.1"/>
    <property type="molecule type" value="Genomic_DNA"/>
</dbReference>
<evidence type="ECO:0000313" key="3">
    <source>
        <dbReference type="Proteomes" id="UP001066276"/>
    </source>
</evidence>
<dbReference type="Proteomes" id="UP001066276">
    <property type="component" value="Chromosome 9"/>
</dbReference>
<organism evidence="2 3">
    <name type="scientific">Pleurodeles waltl</name>
    <name type="common">Iberian ribbed newt</name>
    <dbReference type="NCBI Taxonomy" id="8319"/>
    <lineage>
        <taxon>Eukaryota</taxon>
        <taxon>Metazoa</taxon>
        <taxon>Chordata</taxon>
        <taxon>Craniata</taxon>
        <taxon>Vertebrata</taxon>
        <taxon>Euteleostomi</taxon>
        <taxon>Amphibia</taxon>
        <taxon>Batrachia</taxon>
        <taxon>Caudata</taxon>
        <taxon>Salamandroidea</taxon>
        <taxon>Salamandridae</taxon>
        <taxon>Pleurodelinae</taxon>
        <taxon>Pleurodeles</taxon>
    </lineage>
</organism>
<comment type="caution">
    <text evidence="2">The sequence shown here is derived from an EMBL/GenBank/DDBJ whole genome shotgun (WGS) entry which is preliminary data.</text>
</comment>
<reference evidence="2" key="1">
    <citation type="journal article" date="2022" name="bioRxiv">
        <title>Sequencing and chromosome-scale assembly of the giantPleurodeles waltlgenome.</title>
        <authorList>
            <person name="Brown T."/>
            <person name="Elewa A."/>
            <person name="Iarovenko S."/>
            <person name="Subramanian E."/>
            <person name="Araus A.J."/>
            <person name="Petzold A."/>
            <person name="Susuki M."/>
            <person name="Suzuki K.-i.T."/>
            <person name="Hayashi T."/>
            <person name="Toyoda A."/>
            <person name="Oliveira C."/>
            <person name="Osipova E."/>
            <person name="Leigh N.D."/>
            <person name="Simon A."/>
            <person name="Yun M.H."/>
        </authorList>
    </citation>
    <scope>NUCLEOTIDE SEQUENCE</scope>
    <source>
        <strain evidence="2">20211129_DDA</strain>
        <tissue evidence="2">Liver</tissue>
    </source>
</reference>
<evidence type="ECO:0000313" key="2">
    <source>
        <dbReference type="EMBL" id="KAJ1108771.1"/>
    </source>
</evidence>
<evidence type="ECO:0000256" key="1">
    <source>
        <dbReference type="SAM" id="MobiDB-lite"/>
    </source>
</evidence>
<accession>A0AAV7MYF5</accession>
<dbReference type="AlphaFoldDB" id="A0AAV7MYF5"/>
<feature type="compositionally biased region" description="Basic residues" evidence="1">
    <location>
        <begin position="44"/>
        <end position="55"/>
    </location>
</feature>
<protein>
    <submittedName>
        <fullName evidence="2">Uncharacterized protein</fullName>
    </submittedName>
</protein>
<name>A0AAV7MYF5_PLEWA</name>
<sequence>MARSTAGKGRGRGHLSLSAWLGPRRSLHFTRPSCPTSAPQAGSRRPRQLPARRGKGPTGVPWACRQPQLGTLAGRSHTPLFYRQEGGRHFQTGCVSRSVRGSRDCLIPERGSSRTGRSPPLVFTDSRPGPQARLVRLRHWSVDVGHQESAPRPGGPGIPTAPIQFVRSIVPPVPPLGIRFGRTRRGALAARVCHVWWLGHALLL</sequence>
<keyword evidence="3" id="KW-1185">Reference proteome</keyword>
<proteinExistence type="predicted"/>
<feature type="region of interest" description="Disordered" evidence="1">
    <location>
        <begin position="1"/>
        <end position="64"/>
    </location>
</feature>